<dbReference type="PANTHER" id="PTHR42878">
    <property type="entry name" value="TWO-COMPONENT HISTIDINE KINASE"/>
    <property type="match status" value="1"/>
</dbReference>
<dbReference type="InterPro" id="IPR004358">
    <property type="entry name" value="Sig_transdc_His_kin-like_C"/>
</dbReference>
<dbReference type="EMBL" id="JBHSGP010000004">
    <property type="protein sequence ID" value="MFC4720715.1"/>
    <property type="molecule type" value="Genomic_DNA"/>
</dbReference>
<keyword evidence="8" id="KW-0902">Two-component regulatory system</keyword>
<dbReference type="PROSITE" id="PS50109">
    <property type="entry name" value="HIS_KIN"/>
    <property type="match status" value="1"/>
</dbReference>
<dbReference type="CDD" id="cd00082">
    <property type="entry name" value="HisKA"/>
    <property type="match status" value="1"/>
</dbReference>
<evidence type="ECO:0000256" key="9">
    <source>
        <dbReference type="PROSITE-ProRule" id="PRU00339"/>
    </source>
</evidence>
<dbReference type="InterPro" id="IPR036890">
    <property type="entry name" value="HATPase_C_sf"/>
</dbReference>
<evidence type="ECO:0000256" key="2">
    <source>
        <dbReference type="ARBA" id="ARBA00012438"/>
    </source>
</evidence>
<organism evidence="12 13">
    <name type="scientific">Geojedonia litorea</name>
    <dbReference type="NCBI Taxonomy" id="1268269"/>
    <lineage>
        <taxon>Bacteria</taxon>
        <taxon>Pseudomonadati</taxon>
        <taxon>Bacteroidota</taxon>
        <taxon>Flavobacteriia</taxon>
        <taxon>Flavobacteriales</taxon>
        <taxon>Flavobacteriaceae</taxon>
        <taxon>Geojedonia</taxon>
    </lineage>
</organism>
<comment type="catalytic activity">
    <reaction evidence="1">
        <text>ATP + protein L-histidine = ADP + protein N-phospho-L-histidine.</text>
        <dbReference type="EC" id="2.7.13.3"/>
    </reaction>
</comment>
<dbReference type="InterPro" id="IPR003661">
    <property type="entry name" value="HisK_dim/P_dom"/>
</dbReference>
<dbReference type="SMART" id="SM00387">
    <property type="entry name" value="HATPase_c"/>
    <property type="match status" value="1"/>
</dbReference>
<evidence type="ECO:0000256" key="1">
    <source>
        <dbReference type="ARBA" id="ARBA00000085"/>
    </source>
</evidence>
<evidence type="ECO:0000256" key="3">
    <source>
        <dbReference type="ARBA" id="ARBA00022553"/>
    </source>
</evidence>
<dbReference type="InterPro" id="IPR005467">
    <property type="entry name" value="His_kinase_dom"/>
</dbReference>
<dbReference type="PROSITE" id="PS50005">
    <property type="entry name" value="TPR"/>
    <property type="match status" value="2"/>
</dbReference>
<dbReference type="RefSeq" id="WP_387959761.1">
    <property type="nucleotide sequence ID" value="NZ_JBHSGP010000004.1"/>
</dbReference>
<evidence type="ECO:0000256" key="7">
    <source>
        <dbReference type="ARBA" id="ARBA00022840"/>
    </source>
</evidence>
<dbReference type="Pfam" id="PF02518">
    <property type="entry name" value="HATPase_c"/>
    <property type="match status" value="1"/>
</dbReference>
<feature type="repeat" description="TPR" evidence="9">
    <location>
        <begin position="160"/>
        <end position="193"/>
    </location>
</feature>
<feature type="domain" description="Histidine kinase" evidence="11">
    <location>
        <begin position="465"/>
        <end position="678"/>
    </location>
</feature>
<dbReference type="SUPFAM" id="SSF55874">
    <property type="entry name" value="ATPase domain of HSP90 chaperone/DNA topoisomerase II/histidine kinase"/>
    <property type="match status" value="1"/>
</dbReference>
<dbReference type="Proteomes" id="UP001595953">
    <property type="component" value="Unassembled WGS sequence"/>
</dbReference>
<keyword evidence="10" id="KW-0812">Transmembrane</keyword>
<keyword evidence="10" id="KW-1133">Transmembrane helix</keyword>
<evidence type="ECO:0000256" key="6">
    <source>
        <dbReference type="ARBA" id="ARBA00022777"/>
    </source>
</evidence>
<name>A0ABV9MYU6_9FLAO</name>
<dbReference type="InterPro" id="IPR050351">
    <property type="entry name" value="BphY/WalK/GraS-like"/>
</dbReference>
<sequence length="678" mass="77476">MKQLITLTAFLSVLVCLSQTHEIDSLAIQLAYQKQDTTKVKTSVKLIKALYQVKDFKKALLYIDQTEQLSKTLNYTQGSADANYYKALIYTERDDYYNAIDNYNKAKKYYEQLNNALGIAKVNNNVGLLEIRRGNYISGLNLSLSAIKIFEERQLRHELSKAYNNLAEAYINTNQIEKALEFNFKALGVREQLQDREGIKSSTKTIAELYSQRREHRKAIEFYQKLLNLLDTEKDAALRGEILPSIGEEYLQFNDFDSAAQYLLEGLKLNRSTNNKDGIIQSLNAIANLNLKLKDIRLAEQQLNEAYELARTSDNSKELLKNYRLQKEVDSTKGAFQSAFIWQSRYYDLKNQMEKSENRQSLGSNYVIPTNPLESLEPISNETIPNDNTSTTSPSLLYWIYGLIAALLISLTFLVLSYTKGSNNHKLVDTLKHENNHVRLQNETILKEIADLEEINKVKDRLFSIVSHDLKDSISSIKGFIDLLREEGISQEEFYELIPELSENADNASLLLFNLLNWSKTQMQNLEPNPERFNIQEVFQTKMNLIEQKVEQKRIVLIDESQYELIYADRSMIEIVIQNLLTNAVKFSRVGDVITVSNKSQNGKTIICVEDTGVGIAQANLEKLFKNNAFTTVGTKNEKGTGLGLSICKELVELNQGRIWVESKINVGTKFFVELPKA</sequence>
<comment type="caution">
    <text evidence="12">The sequence shown here is derived from an EMBL/GenBank/DDBJ whole genome shotgun (WGS) entry which is preliminary data.</text>
</comment>
<dbReference type="InterPro" id="IPR011990">
    <property type="entry name" value="TPR-like_helical_dom_sf"/>
</dbReference>
<reference evidence="13" key="1">
    <citation type="journal article" date="2019" name="Int. J. Syst. Evol. Microbiol.">
        <title>The Global Catalogue of Microorganisms (GCM) 10K type strain sequencing project: providing services to taxonomists for standard genome sequencing and annotation.</title>
        <authorList>
            <consortium name="The Broad Institute Genomics Platform"/>
            <consortium name="The Broad Institute Genome Sequencing Center for Infectious Disease"/>
            <person name="Wu L."/>
            <person name="Ma J."/>
        </authorList>
    </citation>
    <scope>NUCLEOTIDE SEQUENCE [LARGE SCALE GENOMIC DNA]</scope>
    <source>
        <strain evidence="13">CCUG 63682</strain>
    </source>
</reference>
<dbReference type="Gene3D" id="3.30.565.10">
    <property type="entry name" value="Histidine kinase-like ATPase, C-terminal domain"/>
    <property type="match status" value="1"/>
</dbReference>
<keyword evidence="5" id="KW-0547">Nucleotide-binding</keyword>
<keyword evidence="13" id="KW-1185">Reference proteome</keyword>
<dbReference type="Gene3D" id="1.10.287.130">
    <property type="match status" value="1"/>
</dbReference>
<keyword evidence="10" id="KW-0472">Membrane</keyword>
<keyword evidence="7 12" id="KW-0067">ATP-binding</keyword>
<dbReference type="GO" id="GO:0005524">
    <property type="term" value="F:ATP binding"/>
    <property type="evidence" value="ECO:0007669"/>
    <property type="project" value="UniProtKB-KW"/>
</dbReference>
<feature type="repeat" description="TPR" evidence="9">
    <location>
        <begin position="240"/>
        <end position="273"/>
    </location>
</feature>
<keyword evidence="6" id="KW-0418">Kinase</keyword>
<dbReference type="InterPro" id="IPR003594">
    <property type="entry name" value="HATPase_dom"/>
</dbReference>
<evidence type="ECO:0000313" key="12">
    <source>
        <dbReference type="EMBL" id="MFC4720715.1"/>
    </source>
</evidence>
<dbReference type="Pfam" id="PF13181">
    <property type="entry name" value="TPR_8"/>
    <property type="match status" value="1"/>
</dbReference>
<dbReference type="SUPFAM" id="SSF47384">
    <property type="entry name" value="Homodimeric domain of signal transducing histidine kinase"/>
    <property type="match status" value="1"/>
</dbReference>
<dbReference type="SMART" id="SM00028">
    <property type="entry name" value="TPR"/>
    <property type="match status" value="6"/>
</dbReference>
<feature type="transmembrane region" description="Helical" evidence="10">
    <location>
        <begin position="396"/>
        <end position="416"/>
    </location>
</feature>
<evidence type="ECO:0000256" key="10">
    <source>
        <dbReference type="SAM" id="Phobius"/>
    </source>
</evidence>
<dbReference type="PANTHER" id="PTHR42878:SF7">
    <property type="entry name" value="SENSOR HISTIDINE KINASE GLRK"/>
    <property type="match status" value="1"/>
</dbReference>
<proteinExistence type="predicted"/>
<dbReference type="SUPFAM" id="SSF48452">
    <property type="entry name" value="TPR-like"/>
    <property type="match status" value="2"/>
</dbReference>
<evidence type="ECO:0000259" key="11">
    <source>
        <dbReference type="PROSITE" id="PS50109"/>
    </source>
</evidence>
<dbReference type="InterPro" id="IPR036097">
    <property type="entry name" value="HisK_dim/P_sf"/>
</dbReference>
<dbReference type="PRINTS" id="PR00344">
    <property type="entry name" value="BCTRLSENSOR"/>
</dbReference>
<gene>
    <name evidence="12" type="ORF">ACFO5O_00160</name>
</gene>
<keyword evidence="4" id="KW-0808">Transferase</keyword>
<evidence type="ECO:0000256" key="4">
    <source>
        <dbReference type="ARBA" id="ARBA00022679"/>
    </source>
</evidence>
<dbReference type="Gene3D" id="1.25.40.10">
    <property type="entry name" value="Tetratricopeptide repeat domain"/>
    <property type="match status" value="3"/>
</dbReference>
<dbReference type="SMART" id="SM00388">
    <property type="entry name" value="HisKA"/>
    <property type="match status" value="1"/>
</dbReference>
<accession>A0ABV9MYU6</accession>
<evidence type="ECO:0000313" key="13">
    <source>
        <dbReference type="Proteomes" id="UP001595953"/>
    </source>
</evidence>
<dbReference type="EC" id="2.7.13.3" evidence="2"/>
<evidence type="ECO:0000256" key="8">
    <source>
        <dbReference type="ARBA" id="ARBA00023012"/>
    </source>
</evidence>
<keyword evidence="9" id="KW-0802">TPR repeat</keyword>
<keyword evidence="3" id="KW-0597">Phosphoprotein</keyword>
<dbReference type="InterPro" id="IPR019734">
    <property type="entry name" value="TPR_rpt"/>
</dbReference>
<evidence type="ECO:0000256" key="5">
    <source>
        <dbReference type="ARBA" id="ARBA00022741"/>
    </source>
</evidence>
<protein>
    <recommendedName>
        <fullName evidence="2">histidine kinase</fullName>
        <ecNumber evidence="2">2.7.13.3</ecNumber>
    </recommendedName>
</protein>